<dbReference type="Proteomes" id="UP000233469">
    <property type="component" value="Unassembled WGS sequence"/>
</dbReference>
<dbReference type="EMBL" id="LLXL01000574">
    <property type="protein sequence ID" value="PKK70850.1"/>
    <property type="molecule type" value="Genomic_DNA"/>
</dbReference>
<dbReference type="AlphaFoldDB" id="A0A2N1NAL7"/>
<evidence type="ECO:0000313" key="2">
    <source>
        <dbReference type="Proteomes" id="UP000233469"/>
    </source>
</evidence>
<evidence type="ECO:0000313" key="1">
    <source>
        <dbReference type="EMBL" id="PKK70850.1"/>
    </source>
</evidence>
<reference evidence="1 2" key="1">
    <citation type="submission" date="2016-04" db="EMBL/GenBank/DDBJ databases">
        <title>Genome analyses suggest a sexual origin of heterokaryosis in a supposedly ancient asexual fungus.</title>
        <authorList>
            <person name="Ropars J."/>
            <person name="Sedzielewska K."/>
            <person name="Noel J."/>
            <person name="Charron P."/>
            <person name="Farinelli L."/>
            <person name="Marton T."/>
            <person name="Kruger M."/>
            <person name="Pelin A."/>
            <person name="Brachmann A."/>
            <person name="Corradi N."/>
        </authorList>
    </citation>
    <scope>NUCLEOTIDE SEQUENCE [LARGE SCALE GENOMIC DNA]</scope>
    <source>
        <strain evidence="1 2">C2</strain>
    </source>
</reference>
<organism evidence="1 2">
    <name type="scientific">Rhizophagus irregularis</name>
    <dbReference type="NCBI Taxonomy" id="588596"/>
    <lineage>
        <taxon>Eukaryota</taxon>
        <taxon>Fungi</taxon>
        <taxon>Fungi incertae sedis</taxon>
        <taxon>Mucoromycota</taxon>
        <taxon>Glomeromycotina</taxon>
        <taxon>Glomeromycetes</taxon>
        <taxon>Glomerales</taxon>
        <taxon>Glomeraceae</taxon>
        <taxon>Rhizophagus</taxon>
    </lineage>
</organism>
<accession>A0A2N1NAL7</accession>
<sequence>MSPDEYTKIRTYFKNILPDDLDDEIINATDVALIASWIDKKKGTPYYFKDLPLKFNLIYRASRDCFRIDERSRNHKNYQCKTLNSFLFSLTSRFNPILSRGQF</sequence>
<name>A0A2N1NAL7_9GLOM</name>
<gene>
    <name evidence="1" type="ORF">RhiirC2_779160</name>
</gene>
<protein>
    <submittedName>
        <fullName evidence="1">Uncharacterized protein</fullName>
    </submittedName>
</protein>
<dbReference type="VEuPathDB" id="FungiDB:RhiirA1_466155"/>
<proteinExistence type="predicted"/>
<comment type="caution">
    <text evidence="1">The sequence shown here is derived from an EMBL/GenBank/DDBJ whole genome shotgun (WGS) entry which is preliminary data.</text>
</comment>
<reference evidence="1 2" key="2">
    <citation type="submission" date="2017-10" db="EMBL/GenBank/DDBJ databases">
        <title>Extensive intraspecific genome diversity in a model arbuscular mycorrhizal fungus.</title>
        <authorList>
            <person name="Chen E.C.H."/>
            <person name="Morin E."/>
            <person name="Baudet D."/>
            <person name="Noel J."/>
            <person name="Ndikumana S."/>
            <person name="Charron P."/>
            <person name="St-Onge C."/>
            <person name="Giorgi J."/>
            <person name="Grigoriev I.V."/>
            <person name="Roux C."/>
            <person name="Martin F.M."/>
            <person name="Corradi N."/>
        </authorList>
    </citation>
    <scope>NUCLEOTIDE SEQUENCE [LARGE SCALE GENOMIC DNA]</scope>
    <source>
        <strain evidence="1 2">C2</strain>
    </source>
</reference>